<protein>
    <recommendedName>
        <fullName evidence="3">Transposase</fullName>
    </recommendedName>
</protein>
<proteinExistence type="predicted"/>
<comment type="caution">
    <text evidence="1">The sequence shown here is derived from an EMBL/GenBank/DDBJ whole genome shotgun (WGS) entry which is preliminary data.</text>
</comment>
<sequence>MYTQTTSKYRIQRFTGAEYQGVALQQGYSLVKSNNAESQFLWNALRVGLNAIYTA</sequence>
<accession>A0ABY1GM45</accession>
<evidence type="ECO:0008006" key="3">
    <source>
        <dbReference type="Google" id="ProtNLM"/>
    </source>
</evidence>
<dbReference type="GeneID" id="99507953"/>
<keyword evidence="2" id="KW-1185">Reference proteome</keyword>
<dbReference type="Proteomes" id="UP000183805">
    <property type="component" value="Unassembled WGS sequence"/>
</dbReference>
<reference evidence="1 2" key="1">
    <citation type="submission" date="2016-10" db="EMBL/GenBank/DDBJ databases">
        <authorList>
            <person name="Varghese N."/>
            <person name="Submissions S."/>
        </authorList>
    </citation>
    <scope>NUCLEOTIDE SEQUENCE [LARGE SCALE GENOMIC DNA]</scope>
    <source>
        <strain evidence="1 2">CGMCC 1.8499</strain>
    </source>
</reference>
<organism evidence="1 2">
    <name type="scientific">Pseudoalteromonas lipolytica</name>
    <dbReference type="NCBI Taxonomy" id="570156"/>
    <lineage>
        <taxon>Bacteria</taxon>
        <taxon>Pseudomonadati</taxon>
        <taxon>Pseudomonadota</taxon>
        <taxon>Gammaproteobacteria</taxon>
        <taxon>Alteromonadales</taxon>
        <taxon>Pseudoalteromonadaceae</taxon>
        <taxon>Pseudoalteromonas</taxon>
    </lineage>
</organism>
<name>A0ABY1GM45_9GAMM</name>
<dbReference type="RefSeq" id="WP_162898011.1">
    <property type="nucleotide sequence ID" value="NZ_CP032090.1"/>
</dbReference>
<dbReference type="EMBL" id="FPAZ01000005">
    <property type="protein sequence ID" value="SFT58705.1"/>
    <property type="molecule type" value="Genomic_DNA"/>
</dbReference>
<evidence type="ECO:0000313" key="2">
    <source>
        <dbReference type="Proteomes" id="UP000183805"/>
    </source>
</evidence>
<gene>
    <name evidence="1" type="ORF">SAMN04487854_105117</name>
</gene>
<evidence type="ECO:0000313" key="1">
    <source>
        <dbReference type="EMBL" id="SFT58705.1"/>
    </source>
</evidence>